<dbReference type="InterPro" id="IPR029071">
    <property type="entry name" value="Ubiquitin-like_domsf"/>
</dbReference>
<feature type="region of interest" description="Disordered" evidence="3">
    <location>
        <begin position="23"/>
        <end position="156"/>
    </location>
</feature>
<dbReference type="Pfam" id="PF11976">
    <property type="entry name" value="Rad60-SLD"/>
    <property type="match status" value="1"/>
</dbReference>
<protein>
    <recommendedName>
        <fullName evidence="4">Ubiquitin-like domain-containing protein</fullName>
    </recommendedName>
</protein>
<evidence type="ECO:0000259" key="4">
    <source>
        <dbReference type="PROSITE" id="PS50053"/>
    </source>
</evidence>
<dbReference type="CDD" id="cd01763">
    <property type="entry name" value="Ubl_SUMO_like"/>
    <property type="match status" value="1"/>
</dbReference>
<evidence type="ECO:0000256" key="3">
    <source>
        <dbReference type="SAM" id="MobiDB-lite"/>
    </source>
</evidence>
<dbReference type="AlphaFoldDB" id="A0ABD2WRB4"/>
<proteinExistence type="predicted"/>
<dbReference type="PROSITE" id="PS50053">
    <property type="entry name" value="UBIQUITIN_2"/>
    <property type="match status" value="1"/>
</dbReference>
<keyword evidence="6" id="KW-1185">Reference proteome</keyword>
<comment type="subcellular location">
    <subcellularLocation>
        <location evidence="1">Nucleus</location>
    </subcellularLocation>
</comment>
<accession>A0ABD2WRB4</accession>
<evidence type="ECO:0000313" key="5">
    <source>
        <dbReference type="EMBL" id="KAL3395484.1"/>
    </source>
</evidence>
<comment type="caution">
    <text evidence="5">The sequence shown here is derived from an EMBL/GenBank/DDBJ whole genome shotgun (WGS) entry which is preliminary data.</text>
</comment>
<dbReference type="Gene3D" id="3.10.20.90">
    <property type="entry name" value="Phosphatidylinositol 3-kinase Catalytic Subunit, Chain A, domain 1"/>
    <property type="match status" value="2"/>
</dbReference>
<dbReference type="EMBL" id="JBJJXI010000080">
    <property type="protein sequence ID" value="KAL3395484.1"/>
    <property type="molecule type" value="Genomic_DNA"/>
</dbReference>
<dbReference type="InterPro" id="IPR000626">
    <property type="entry name" value="Ubiquitin-like_dom"/>
</dbReference>
<keyword evidence="2" id="KW-0539">Nucleus</keyword>
<gene>
    <name evidence="5" type="ORF">TKK_010319</name>
</gene>
<dbReference type="SMART" id="SM00213">
    <property type="entry name" value="UBQ"/>
    <property type="match status" value="1"/>
</dbReference>
<sequence length="350" mass="39105">MDLSDSGSSSDDDNLYTSAATALKALNSRSRRKMREDSSDESDADFNPPSPKKKSPDTSQAEKNIVITDDSEEEVEEQPQKAKTTKKCAAAHNSLNTNEKKNLRQTSRSTRNSNRINGVIPKQAAEASAEITDSVDLSSDEDSNEPKEQANNSIVDDSLNITNDSYVLIGSPPASENETKDDYEATIRIVWRSGDVVRFSLFMTETFQKIFKHFATLEKVSEDQVLITRKEKPINPFDTPTSINWSIVDMFEGGILSAELVRNHKNNANKQGPIDDSIKIKIQTFDKKTLQMTLKPDEPFNLLIQKCSEELKIAASKIKLYFDGEQIDSEETPKDLDIDDEACIDLKVAK</sequence>
<dbReference type="InterPro" id="IPR022617">
    <property type="entry name" value="Rad60/SUMO-like_dom"/>
</dbReference>
<dbReference type="PANTHER" id="PTHR47187">
    <property type="entry name" value="NFATC2-INTERACTING PROTEIN"/>
    <property type="match status" value="1"/>
</dbReference>
<evidence type="ECO:0000256" key="2">
    <source>
        <dbReference type="ARBA" id="ARBA00023242"/>
    </source>
</evidence>
<evidence type="ECO:0000256" key="1">
    <source>
        <dbReference type="ARBA" id="ARBA00004123"/>
    </source>
</evidence>
<dbReference type="InterPro" id="IPR052324">
    <property type="entry name" value="NFATC2-Int_DNA_Repair"/>
</dbReference>
<reference evidence="5 6" key="1">
    <citation type="journal article" date="2024" name="bioRxiv">
        <title>A reference genome for Trichogramma kaykai: A tiny desert-dwelling parasitoid wasp with competing sex-ratio distorters.</title>
        <authorList>
            <person name="Culotta J."/>
            <person name="Lindsey A.R."/>
        </authorList>
    </citation>
    <scope>NUCLEOTIDE SEQUENCE [LARGE SCALE GENOMIC DNA]</scope>
    <source>
        <strain evidence="5 6">KSX58</strain>
    </source>
</reference>
<feature type="domain" description="Ubiquitin-like" evidence="4">
    <location>
        <begin position="278"/>
        <end position="350"/>
    </location>
</feature>
<dbReference type="SUPFAM" id="SSF54236">
    <property type="entry name" value="Ubiquitin-like"/>
    <property type="match status" value="2"/>
</dbReference>
<feature type="compositionally biased region" description="Low complexity" evidence="3">
    <location>
        <begin position="106"/>
        <end position="115"/>
    </location>
</feature>
<organism evidence="5 6">
    <name type="scientific">Trichogramma kaykai</name>
    <dbReference type="NCBI Taxonomy" id="54128"/>
    <lineage>
        <taxon>Eukaryota</taxon>
        <taxon>Metazoa</taxon>
        <taxon>Ecdysozoa</taxon>
        <taxon>Arthropoda</taxon>
        <taxon>Hexapoda</taxon>
        <taxon>Insecta</taxon>
        <taxon>Pterygota</taxon>
        <taxon>Neoptera</taxon>
        <taxon>Endopterygota</taxon>
        <taxon>Hymenoptera</taxon>
        <taxon>Apocrita</taxon>
        <taxon>Proctotrupomorpha</taxon>
        <taxon>Chalcidoidea</taxon>
        <taxon>Trichogrammatidae</taxon>
        <taxon>Trichogramma</taxon>
    </lineage>
</organism>
<evidence type="ECO:0000313" key="6">
    <source>
        <dbReference type="Proteomes" id="UP001627154"/>
    </source>
</evidence>
<dbReference type="Proteomes" id="UP001627154">
    <property type="component" value="Unassembled WGS sequence"/>
</dbReference>
<name>A0ABD2WRB4_9HYME</name>
<dbReference type="PANTHER" id="PTHR47187:SF1">
    <property type="entry name" value="NFATC2-INTERACTING PROTEIN"/>
    <property type="match status" value="1"/>
</dbReference>
<dbReference type="GO" id="GO:0005634">
    <property type="term" value="C:nucleus"/>
    <property type="evidence" value="ECO:0007669"/>
    <property type="project" value="UniProtKB-SubCell"/>
</dbReference>